<name>A0ABX2PJ67_9RHOB</name>
<sequence>MNAHTRNELSSDKKIGDVFYAFGYSIPVSKTGKKLWPALFKRAIVYKLMTNELTANQVATGCKIPLPMVYDWKSANAHHVLKQIEVDQEPAFAEIQIQETPLSSDQTGGELRLRAYRLRGR</sequence>
<organism evidence="1 2">
    <name type="scientific">Ruegeria haliotis</name>
    <dbReference type="NCBI Taxonomy" id="2747601"/>
    <lineage>
        <taxon>Bacteria</taxon>
        <taxon>Pseudomonadati</taxon>
        <taxon>Pseudomonadota</taxon>
        <taxon>Alphaproteobacteria</taxon>
        <taxon>Rhodobacterales</taxon>
        <taxon>Roseobacteraceae</taxon>
        <taxon>Ruegeria</taxon>
    </lineage>
</organism>
<dbReference type="Proteomes" id="UP000630805">
    <property type="component" value="Unassembled WGS sequence"/>
</dbReference>
<dbReference type="EMBL" id="JABXWT010000001">
    <property type="protein sequence ID" value="NVO54173.1"/>
    <property type="molecule type" value="Genomic_DNA"/>
</dbReference>
<reference evidence="1 2" key="1">
    <citation type="submission" date="2020-06" db="EMBL/GenBank/DDBJ databases">
        <authorList>
            <person name="Cao W.R."/>
        </authorList>
    </citation>
    <scope>NUCLEOTIDE SEQUENCE [LARGE SCALE GENOMIC DNA]</scope>
    <source>
        <strain evidence="1 2">B1Z28</strain>
    </source>
</reference>
<evidence type="ECO:0000313" key="2">
    <source>
        <dbReference type="Proteomes" id="UP000630805"/>
    </source>
</evidence>
<accession>A0ABX2PJ67</accession>
<protein>
    <recommendedName>
        <fullName evidence="3">Transposase</fullName>
    </recommendedName>
</protein>
<evidence type="ECO:0000313" key="1">
    <source>
        <dbReference type="EMBL" id="NVO54173.1"/>
    </source>
</evidence>
<dbReference type="RefSeq" id="WP_176861132.1">
    <property type="nucleotide sequence ID" value="NZ_JABXWT010000001.1"/>
</dbReference>
<keyword evidence="2" id="KW-1185">Reference proteome</keyword>
<comment type="caution">
    <text evidence="1">The sequence shown here is derived from an EMBL/GenBank/DDBJ whole genome shotgun (WGS) entry which is preliminary data.</text>
</comment>
<evidence type="ECO:0008006" key="3">
    <source>
        <dbReference type="Google" id="ProtNLM"/>
    </source>
</evidence>
<proteinExistence type="predicted"/>
<gene>
    <name evidence="1" type="ORF">HW561_00005</name>
</gene>